<keyword evidence="3" id="KW-1185">Reference proteome</keyword>
<gene>
    <name evidence="2" type="ORF">Goari_008664</name>
</gene>
<proteinExistence type="predicted"/>
<dbReference type="GO" id="GO:0008725">
    <property type="term" value="F:DNA-3-methyladenine glycosylase activity"/>
    <property type="evidence" value="ECO:0007669"/>
    <property type="project" value="InterPro"/>
</dbReference>
<dbReference type="PANTHER" id="PTHR31116">
    <property type="entry name" value="OS04G0501200 PROTEIN"/>
    <property type="match status" value="1"/>
</dbReference>
<feature type="transmembrane region" description="Helical" evidence="1">
    <location>
        <begin position="109"/>
        <end position="130"/>
    </location>
</feature>
<accession>A0A7J8XUL3</accession>
<evidence type="ECO:0000256" key="1">
    <source>
        <dbReference type="SAM" id="Phobius"/>
    </source>
</evidence>
<sequence>MQVIDEFGSFDKYIWSFVNHKPIVGQFRYPRQVPVKSPKSEVISKDLIRRGFRSVGPTVGWNQGEKLTMMELEKLRRRLPWDNLPGLGVSKYIVFHLVFHLTGNYGPQLALMALSLGFRLFFMYGIWTFACGSAHAWNPT</sequence>
<keyword evidence="1" id="KW-0472">Membrane</keyword>
<protein>
    <submittedName>
        <fullName evidence="2">Uncharacterized protein</fullName>
    </submittedName>
</protein>
<dbReference type="SUPFAM" id="SSF48150">
    <property type="entry name" value="DNA-glycosylase"/>
    <property type="match status" value="1"/>
</dbReference>
<dbReference type="Proteomes" id="UP000593577">
    <property type="component" value="Unassembled WGS sequence"/>
</dbReference>
<dbReference type="EMBL" id="JABFAA010000009">
    <property type="protein sequence ID" value="MBA0691016.1"/>
    <property type="molecule type" value="Genomic_DNA"/>
</dbReference>
<dbReference type="InterPro" id="IPR005019">
    <property type="entry name" value="Adenine_glyco"/>
</dbReference>
<dbReference type="Gene3D" id="1.10.340.30">
    <property type="entry name" value="Hypothetical protein, domain 2"/>
    <property type="match status" value="1"/>
</dbReference>
<dbReference type="GO" id="GO:0006284">
    <property type="term" value="P:base-excision repair"/>
    <property type="evidence" value="ECO:0007669"/>
    <property type="project" value="InterPro"/>
</dbReference>
<dbReference type="AlphaFoldDB" id="A0A7J8XUL3"/>
<organism evidence="2 3">
    <name type="scientific">Gossypium aridum</name>
    <name type="common">American cotton</name>
    <name type="synonym">Erioxylum aridum</name>
    <dbReference type="NCBI Taxonomy" id="34290"/>
    <lineage>
        <taxon>Eukaryota</taxon>
        <taxon>Viridiplantae</taxon>
        <taxon>Streptophyta</taxon>
        <taxon>Embryophyta</taxon>
        <taxon>Tracheophyta</taxon>
        <taxon>Spermatophyta</taxon>
        <taxon>Magnoliopsida</taxon>
        <taxon>eudicotyledons</taxon>
        <taxon>Gunneridae</taxon>
        <taxon>Pentapetalae</taxon>
        <taxon>rosids</taxon>
        <taxon>malvids</taxon>
        <taxon>Malvales</taxon>
        <taxon>Malvaceae</taxon>
        <taxon>Malvoideae</taxon>
        <taxon>Gossypium</taxon>
    </lineage>
</organism>
<name>A0A7J8XUL3_GOSAI</name>
<reference evidence="2 3" key="1">
    <citation type="journal article" date="2019" name="Genome Biol. Evol.">
        <title>Insights into the evolution of the New World diploid cottons (Gossypium, subgenus Houzingenia) based on genome sequencing.</title>
        <authorList>
            <person name="Grover C.E."/>
            <person name="Arick M.A. 2nd"/>
            <person name="Thrash A."/>
            <person name="Conover J.L."/>
            <person name="Sanders W.S."/>
            <person name="Peterson D.G."/>
            <person name="Frelichowski J.E."/>
            <person name="Scheffler J.A."/>
            <person name="Scheffler B.E."/>
            <person name="Wendel J.F."/>
        </authorList>
    </citation>
    <scope>NUCLEOTIDE SEQUENCE [LARGE SCALE GENOMIC DNA]</scope>
    <source>
        <strain evidence="2">185</strain>
        <tissue evidence="2">Leaf</tissue>
    </source>
</reference>
<dbReference type="Pfam" id="PF03352">
    <property type="entry name" value="Adenine_glyco"/>
    <property type="match status" value="1"/>
</dbReference>
<evidence type="ECO:0000313" key="2">
    <source>
        <dbReference type="EMBL" id="MBA0691016.1"/>
    </source>
</evidence>
<keyword evidence="1" id="KW-1133">Transmembrane helix</keyword>
<dbReference type="InterPro" id="IPR011257">
    <property type="entry name" value="DNA_glycosylase"/>
</dbReference>
<dbReference type="PANTHER" id="PTHR31116:SF47">
    <property type="entry name" value="DNA-3-METHYLADENINE GLYCOSYLASE 1-LIKE"/>
    <property type="match status" value="1"/>
</dbReference>
<keyword evidence="1" id="KW-0812">Transmembrane</keyword>
<evidence type="ECO:0000313" key="3">
    <source>
        <dbReference type="Proteomes" id="UP000593577"/>
    </source>
</evidence>
<comment type="caution">
    <text evidence="2">The sequence shown here is derived from an EMBL/GenBank/DDBJ whole genome shotgun (WGS) entry which is preliminary data.</text>
</comment>